<evidence type="ECO:0000313" key="3">
    <source>
        <dbReference type="Proteomes" id="UP000626109"/>
    </source>
</evidence>
<gene>
    <name evidence="2" type="ORF">PGLA2088_LOCUS7083</name>
</gene>
<feature type="compositionally biased region" description="Basic and acidic residues" evidence="1">
    <location>
        <begin position="110"/>
        <end position="122"/>
    </location>
</feature>
<evidence type="ECO:0008006" key="4">
    <source>
        <dbReference type="Google" id="ProtNLM"/>
    </source>
</evidence>
<name>A0A813IE78_POLGL</name>
<dbReference type="AlphaFoldDB" id="A0A813IE78"/>
<comment type="caution">
    <text evidence="2">The sequence shown here is derived from an EMBL/GenBank/DDBJ whole genome shotgun (WGS) entry which is preliminary data.</text>
</comment>
<accession>A0A813IE78</accession>
<feature type="non-terminal residue" evidence="2">
    <location>
        <position position="259"/>
    </location>
</feature>
<protein>
    <recommendedName>
        <fullName evidence="4">PDZ domain-containing protein</fullName>
    </recommendedName>
</protein>
<dbReference type="EMBL" id="CAJNNW010007178">
    <property type="protein sequence ID" value="CAE8649032.1"/>
    <property type="molecule type" value="Genomic_DNA"/>
</dbReference>
<proteinExistence type="predicted"/>
<sequence>KLALLARGAVEAIDRRVTVLLQDDYSFGDAGMLGFAWVKPSGFDWQHARVTEVFDSSLRAAGVQAGALMLWVDGLDTAVLTTEQIEGLLLSAGQHSVRLGIKARLRARAECEARSEPRRRAADPNLGKITTESGISTYNTSWAGIEVTDEEGKRREARKRKFESSHTADAMHTASESTQRPSQRGFETEVGAQTDGSEDVVVDLRLQRSSGSQSAVGRRKSPLLFGVPGHVVGVCKHLEKSYLRLTEAPRPEKVRPLSV</sequence>
<evidence type="ECO:0000256" key="1">
    <source>
        <dbReference type="SAM" id="MobiDB-lite"/>
    </source>
</evidence>
<evidence type="ECO:0000313" key="2">
    <source>
        <dbReference type="EMBL" id="CAE8649032.1"/>
    </source>
</evidence>
<reference evidence="2" key="1">
    <citation type="submission" date="2021-02" db="EMBL/GenBank/DDBJ databases">
        <authorList>
            <person name="Dougan E. K."/>
            <person name="Rhodes N."/>
            <person name="Thang M."/>
            <person name="Chan C."/>
        </authorList>
    </citation>
    <scope>NUCLEOTIDE SEQUENCE</scope>
</reference>
<feature type="region of interest" description="Disordered" evidence="1">
    <location>
        <begin position="149"/>
        <end position="198"/>
    </location>
</feature>
<organism evidence="2 3">
    <name type="scientific">Polarella glacialis</name>
    <name type="common">Dinoflagellate</name>
    <dbReference type="NCBI Taxonomy" id="89957"/>
    <lineage>
        <taxon>Eukaryota</taxon>
        <taxon>Sar</taxon>
        <taxon>Alveolata</taxon>
        <taxon>Dinophyceae</taxon>
        <taxon>Suessiales</taxon>
        <taxon>Suessiaceae</taxon>
        <taxon>Polarella</taxon>
    </lineage>
</organism>
<feature type="non-terminal residue" evidence="2">
    <location>
        <position position="1"/>
    </location>
</feature>
<dbReference type="Proteomes" id="UP000626109">
    <property type="component" value="Unassembled WGS sequence"/>
</dbReference>
<feature type="region of interest" description="Disordered" evidence="1">
    <location>
        <begin position="110"/>
        <end position="132"/>
    </location>
</feature>